<evidence type="ECO:0000313" key="2">
    <source>
        <dbReference type="Proteomes" id="UP000249748"/>
    </source>
</evidence>
<protein>
    <submittedName>
        <fullName evidence="1">Uncharacterized protein</fullName>
    </submittedName>
</protein>
<dbReference type="Proteomes" id="UP000249748">
    <property type="component" value="Unassembled WGS sequence"/>
</dbReference>
<name>A0ACD1ITN6_9EURO</name>
<keyword evidence="2" id="KW-1185">Reference proteome</keyword>
<evidence type="ECO:0000313" key="1">
    <source>
        <dbReference type="EMBL" id="RAK93473.1"/>
    </source>
</evidence>
<dbReference type="EMBL" id="KZ824536">
    <property type="protein sequence ID" value="RAK93473.1"/>
    <property type="molecule type" value="Genomic_DNA"/>
</dbReference>
<accession>A0ACD1ITN6</accession>
<organism evidence="1 2">
    <name type="scientific">Aspergillus costaricaensis CBS 115574</name>
    <dbReference type="NCBI Taxonomy" id="1448317"/>
    <lineage>
        <taxon>Eukaryota</taxon>
        <taxon>Fungi</taxon>
        <taxon>Dikarya</taxon>
        <taxon>Ascomycota</taxon>
        <taxon>Pezizomycotina</taxon>
        <taxon>Eurotiomycetes</taxon>
        <taxon>Eurotiomycetidae</taxon>
        <taxon>Eurotiales</taxon>
        <taxon>Aspergillaceae</taxon>
        <taxon>Aspergillus</taxon>
        <taxon>Aspergillus subgen. Circumdati</taxon>
    </lineage>
</organism>
<proteinExistence type="predicted"/>
<gene>
    <name evidence="1" type="ORF">BO79DRAFT_267621</name>
</gene>
<reference evidence="1" key="1">
    <citation type="submission" date="2018-02" db="EMBL/GenBank/DDBJ databases">
        <title>The genomes of Aspergillus section Nigri reveals drivers in fungal speciation.</title>
        <authorList>
            <consortium name="DOE Joint Genome Institute"/>
            <person name="Vesth T.C."/>
            <person name="Nybo J."/>
            <person name="Theobald S."/>
            <person name="Brandl J."/>
            <person name="Frisvad J.C."/>
            <person name="Nielsen K.F."/>
            <person name="Lyhne E.K."/>
            <person name="Kogle M.E."/>
            <person name="Kuo A."/>
            <person name="Riley R."/>
            <person name="Clum A."/>
            <person name="Nolan M."/>
            <person name="Lipzen A."/>
            <person name="Salamov A."/>
            <person name="Henrissat B."/>
            <person name="Wiebenga A."/>
            <person name="De vries R.P."/>
            <person name="Grigoriev I.V."/>
            <person name="Mortensen U.H."/>
            <person name="Andersen M.R."/>
            <person name="Baker S.E."/>
        </authorList>
    </citation>
    <scope>NUCLEOTIDE SEQUENCE</scope>
    <source>
        <strain evidence="1">CBS 115574</strain>
    </source>
</reference>
<sequence>MHTKTPSVTCMVLTFLTFSSLTLAYPVSTSKKDVVSRAVSSRSPDPLTLSPQRMIPQADTPDDENSDLIDTLFDSIGLHDLTKLNHWKSDNEPDKSDQPDVIDDSNSPTKTVTSQNNDVDQDDDKATDNGKDSNKVADDSTSQDYEKYSDNSKNSKGNTLPNPASDASGFAKALMQKIQDAVKDALDSSDEHTLH</sequence>